<dbReference type="InterPro" id="IPR022371">
    <property type="entry name" value="Exopolyphosphatase"/>
</dbReference>
<name>F2BYG2_9FIRM</name>
<dbReference type="PANTHER" id="PTHR30005">
    <property type="entry name" value="EXOPOLYPHOSPHATASE"/>
    <property type="match status" value="1"/>
</dbReference>
<dbReference type="PANTHER" id="PTHR30005:SF0">
    <property type="entry name" value="RETROGRADE REGULATION PROTEIN 2"/>
    <property type="match status" value="1"/>
</dbReference>
<dbReference type="InterPro" id="IPR050273">
    <property type="entry name" value="GppA/Ppx_hydrolase"/>
</dbReference>
<dbReference type="EC" id="3.6.1.11" evidence="2"/>
<evidence type="ECO:0000256" key="2">
    <source>
        <dbReference type="ARBA" id="ARBA00012451"/>
    </source>
</evidence>
<feature type="domain" description="Ppx/GppA phosphatase C-terminal" evidence="7">
    <location>
        <begin position="331"/>
        <end position="468"/>
    </location>
</feature>
<evidence type="ECO:0000259" key="6">
    <source>
        <dbReference type="Pfam" id="PF02541"/>
    </source>
</evidence>
<dbReference type="GO" id="GO:0006357">
    <property type="term" value="P:regulation of transcription by RNA polymerase II"/>
    <property type="evidence" value="ECO:0007669"/>
    <property type="project" value="TreeGrafter"/>
</dbReference>
<dbReference type="STRING" id="888062.HMPREF9083_1230"/>
<sequence length="512" mass="58360">MKRIAIIDLGSNSIRFLIKEINADSTFKLIFKDKKSIRLAEGMGKKLILTEAAIKKAVNCLKVYSNFIGIYNVDKIFAIATAAVRNASNKKYFLERVKKETGIKLNVIDGKKEAYLGFSGVIHTINKTDFLMFDLGGASIEISLIKNKKIINSISLPLGAVNLTEKFNLKKEISSKKIESLKKYIQNQIKSIKWLPKEEIPLIGIGGTVRSLAKIHQRQINYPFKKLHNYTLPSSSISKTFEIIYSQASQKRKNIPGLSEDRSDIILAGAIVINELLNSLSSKTLTISISGLREGIFFNYYHSLNFHKKYNSDSMLINSVLNYKKMLIDNNVNSSNNITEIALLLFDKLKDIHKLTQNARLLLRCASILHNIGLKVNYFESEKHTAYIILNASIFGWSHKDQIKTAFIASFHNGFSNKIIKNSSYITLLNNKEIREIKILSFILHISEILNFCKNISPKNIHISETEKNVILYIGINTKDIHIIDYYTQSILHYFCKLFSKKLLIKHYNINK</sequence>
<dbReference type="SUPFAM" id="SSF109604">
    <property type="entry name" value="HD-domain/PDEase-like"/>
    <property type="match status" value="1"/>
</dbReference>
<evidence type="ECO:0000256" key="5">
    <source>
        <dbReference type="ARBA" id="ARBA00047607"/>
    </source>
</evidence>
<dbReference type="PIRSF" id="PIRSF001267">
    <property type="entry name" value="Pyrophosphatase_GppA_Ppx"/>
    <property type="match status" value="1"/>
</dbReference>
<evidence type="ECO:0000256" key="1">
    <source>
        <dbReference type="ARBA" id="ARBA00007125"/>
    </source>
</evidence>
<evidence type="ECO:0000256" key="3">
    <source>
        <dbReference type="ARBA" id="ARBA00020416"/>
    </source>
</evidence>
<dbReference type="Pfam" id="PF02541">
    <property type="entry name" value="Ppx-GppA"/>
    <property type="match status" value="1"/>
</dbReference>
<comment type="catalytic activity">
    <reaction evidence="5">
        <text>[phosphate](n) + H2O = [phosphate](n-1) + phosphate + H(+)</text>
        <dbReference type="Rhea" id="RHEA:21528"/>
        <dbReference type="Rhea" id="RHEA-COMP:9859"/>
        <dbReference type="Rhea" id="RHEA-COMP:14279"/>
        <dbReference type="ChEBI" id="CHEBI:15377"/>
        <dbReference type="ChEBI" id="CHEBI:15378"/>
        <dbReference type="ChEBI" id="CHEBI:16838"/>
        <dbReference type="ChEBI" id="CHEBI:43474"/>
        <dbReference type="EC" id="3.6.1.11"/>
    </reaction>
</comment>
<feature type="domain" description="Ppx/GppA phosphatase N-terminal" evidence="6">
    <location>
        <begin position="18"/>
        <end position="301"/>
    </location>
</feature>
<dbReference type="Gene3D" id="3.30.420.150">
    <property type="entry name" value="Exopolyphosphatase. Domain 2"/>
    <property type="match status" value="1"/>
</dbReference>
<dbReference type="EMBL" id="AFBB01000025">
    <property type="protein sequence ID" value="EGF12483.1"/>
    <property type="molecule type" value="Genomic_DNA"/>
</dbReference>
<dbReference type="InterPro" id="IPR048950">
    <property type="entry name" value="Ppx_GppA_C"/>
</dbReference>
<dbReference type="InterPro" id="IPR030673">
    <property type="entry name" value="PyroPPase_GppA_Ppx"/>
</dbReference>
<evidence type="ECO:0000259" key="7">
    <source>
        <dbReference type="Pfam" id="PF21447"/>
    </source>
</evidence>
<dbReference type="SUPFAM" id="SSF53067">
    <property type="entry name" value="Actin-like ATPase domain"/>
    <property type="match status" value="2"/>
</dbReference>
<evidence type="ECO:0000313" key="8">
    <source>
        <dbReference type="EMBL" id="EGF12483.1"/>
    </source>
</evidence>
<dbReference type="HOGENOM" id="CLU_025908_4_2_9"/>
<dbReference type="InterPro" id="IPR003695">
    <property type="entry name" value="Ppx_GppA_N"/>
</dbReference>
<dbReference type="Proteomes" id="UP000003503">
    <property type="component" value="Unassembled WGS sequence"/>
</dbReference>
<dbReference type="NCBIfam" id="TIGR03706">
    <property type="entry name" value="exo_poly_only"/>
    <property type="match status" value="1"/>
</dbReference>
<comment type="caution">
    <text evidence="8">The sequence shown here is derived from an EMBL/GenBank/DDBJ whole genome shotgun (WGS) entry which is preliminary data.</text>
</comment>
<proteinExistence type="inferred from homology"/>
<evidence type="ECO:0000256" key="4">
    <source>
        <dbReference type="ARBA" id="ARBA00022801"/>
    </source>
</evidence>
<keyword evidence="4" id="KW-0378">Hydrolase</keyword>
<gene>
    <name evidence="8" type="ORF">HMPREF9083_1230</name>
</gene>
<dbReference type="Gene3D" id="1.10.3210.10">
    <property type="entry name" value="Hypothetical protein af1432"/>
    <property type="match status" value="1"/>
</dbReference>
<dbReference type="GO" id="GO:0006793">
    <property type="term" value="P:phosphorus metabolic process"/>
    <property type="evidence" value="ECO:0007669"/>
    <property type="project" value="InterPro"/>
</dbReference>
<protein>
    <recommendedName>
        <fullName evidence="3">Exopolyphosphatase</fullName>
        <ecNumber evidence="2">3.6.1.11</ecNumber>
    </recommendedName>
</protein>
<reference evidence="8 9" key="1">
    <citation type="submission" date="2011-02" db="EMBL/GenBank/DDBJ databases">
        <authorList>
            <person name="Muzny D."/>
            <person name="Qin X."/>
            <person name="Deng J."/>
            <person name="Jiang H."/>
            <person name="Liu Y."/>
            <person name="Qu J."/>
            <person name="Song X.-Z."/>
            <person name="Zhang L."/>
            <person name="Thornton R."/>
            <person name="Coyle M."/>
            <person name="Francisco L."/>
            <person name="Jackson L."/>
            <person name="Javaid M."/>
            <person name="Korchina V."/>
            <person name="Kovar C."/>
            <person name="Mata R."/>
            <person name="Mathew T."/>
            <person name="Ngo R."/>
            <person name="Nguyen L."/>
            <person name="Nguyen N."/>
            <person name="Okwuonu G."/>
            <person name="Ongeri F."/>
            <person name="Pham C."/>
            <person name="Simmons D."/>
            <person name="Wilczek-Boney K."/>
            <person name="Hale W."/>
            <person name="Jakkamsetti A."/>
            <person name="Pham P."/>
            <person name="Ruth R."/>
            <person name="San Lucas F."/>
            <person name="Warren J."/>
            <person name="Zhang J."/>
            <person name="Zhao Z."/>
            <person name="Zhou C."/>
            <person name="Zhu D."/>
            <person name="Lee S."/>
            <person name="Bess C."/>
            <person name="Blankenburg K."/>
            <person name="Forbes L."/>
            <person name="Fu Q."/>
            <person name="Gubbala S."/>
            <person name="Hirani K."/>
            <person name="Jayaseelan J.C."/>
            <person name="Lara F."/>
            <person name="Munidasa M."/>
            <person name="Palculict T."/>
            <person name="Patil S."/>
            <person name="Pu L.-L."/>
            <person name="Saada N."/>
            <person name="Tang L."/>
            <person name="Weissenberger G."/>
            <person name="Zhu Y."/>
            <person name="Hemphill L."/>
            <person name="Shang Y."/>
            <person name="Youmans B."/>
            <person name="Ayvaz T."/>
            <person name="Ross M."/>
            <person name="Santibanez J."/>
            <person name="Aqrawi P."/>
            <person name="Gross S."/>
            <person name="Joshi V."/>
            <person name="Fowler G."/>
            <person name="Nazareth L."/>
            <person name="Reid J."/>
            <person name="Worley K."/>
            <person name="Petrosino J."/>
            <person name="Highlander S."/>
            <person name="Gibbs R."/>
        </authorList>
    </citation>
    <scope>NUCLEOTIDE SEQUENCE [LARGE SCALE GENOMIC DNA]</scope>
    <source>
        <strain evidence="8 9">DSM 19965</strain>
    </source>
</reference>
<accession>F2BYG2</accession>
<organism evidence="8 9">
    <name type="scientific">Dialister micraerophilus DSM 19965</name>
    <dbReference type="NCBI Taxonomy" id="888062"/>
    <lineage>
        <taxon>Bacteria</taxon>
        <taxon>Bacillati</taxon>
        <taxon>Bacillota</taxon>
        <taxon>Negativicutes</taxon>
        <taxon>Veillonellales</taxon>
        <taxon>Veillonellaceae</taxon>
        <taxon>Dialister</taxon>
    </lineage>
</organism>
<dbReference type="eggNOG" id="COG0248">
    <property type="taxonomic scope" value="Bacteria"/>
</dbReference>
<dbReference type="CDD" id="cd24052">
    <property type="entry name" value="ASKHA_NBD_HpPPX-GppA-like"/>
    <property type="match status" value="1"/>
</dbReference>
<dbReference type="Pfam" id="PF21447">
    <property type="entry name" value="Ppx-GppA_III"/>
    <property type="match status" value="1"/>
</dbReference>
<dbReference type="InterPro" id="IPR043129">
    <property type="entry name" value="ATPase_NBD"/>
</dbReference>
<keyword evidence="9" id="KW-1185">Reference proteome</keyword>
<dbReference type="Gene3D" id="3.30.420.40">
    <property type="match status" value="1"/>
</dbReference>
<evidence type="ECO:0000313" key="9">
    <source>
        <dbReference type="Proteomes" id="UP000003503"/>
    </source>
</evidence>
<dbReference type="RefSeq" id="WP_007556504.1">
    <property type="nucleotide sequence ID" value="NZ_GL878519.1"/>
</dbReference>
<dbReference type="GO" id="GO:0004309">
    <property type="term" value="F:exopolyphosphatase activity"/>
    <property type="evidence" value="ECO:0007669"/>
    <property type="project" value="UniProtKB-EC"/>
</dbReference>
<dbReference type="AlphaFoldDB" id="F2BYG2"/>
<comment type="similarity">
    <text evidence="1">Belongs to the GppA/Ppx family.</text>
</comment>